<proteinExistence type="predicted"/>
<organism evidence="2 3">
    <name type="scientific">Oopsacas minuta</name>
    <dbReference type="NCBI Taxonomy" id="111878"/>
    <lineage>
        <taxon>Eukaryota</taxon>
        <taxon>Metazoa</taxon>
        <taxon>Porifera</taxon>
        <taxon>Hexactinellida</taxon>
        <taxon>Hexasterophora</taxon>
        <taxon>Lyssacinosida</taxon>
        <taxon>Leucopsacidae</taxon>
        <taxon>Oopsacas</taxon>
    </lineage>
</organism>
<evidence type="ECO:0000259" key="1">
    <source>
        <dbReference type="Pfam" id="PF21787"/>
    </source>
</evidence>
<dbReference type="InterPro" id="IPR048365">
    <property type="entry name" value="TNP-like_RNaseH_N"/>
</dbReference>
<comment type="caution">
    <text evidence="2">The sequence shown here is derived from an EMBL/GenBank/DDBJ whole genome shotgun (WGS) entry which is preliminary data.</text>
</comment>
<protein>
    <submittedName>
        <fullName evidence="2">Transposable element P transposase</fullName>
    </submittedName>
</protein>
<dbReference type="Pfam" id="PF21787">
    <property type="entry name" value="TNP-like_RNaseH_N"/>
    <property type="match status" value="1"/>
</dbReference>
<evidence type="ECO:0000313" key="2">
    <source>
        <dbReference type="EMBL" id="KAI6653453.1"/>
    </source>
</evidence>
<keyword evidence="3" id="KW-1185">Reference proteome</keyword>
<gene>
    <name evidence="2" type="ORF">LOD99_3672</name>
</gene>
<name>A0AAV7JXL4_9METZ</name>
<dbReference type="Proteomes" id="UP001165289">
    <property type="component" value="Unassembled WGS sequence"/>
</dbReference>
<accession>A0AAV7JXL4</accession>
<dbReference type="EMBL" id="JAKMXF010000277">
    <property type="protein sequence ID" value="KAI6653453.1"/>
    <property type="molecule type" value="Genomic_DNA"/>
</dbReference>
<reference evidence="2 3" key="1">
    <citation type="journal article" date="2023" name="BMC Biol.">
        <title>The compact genome of the sponge Oopsacas minuta (Hexactinellida) is lacking key metazoan core genes.</title>
        <authorList>
            <person name="Santini S."/>
            <person name="Schenkelaars Q."/>
            <person name="Jourda C."/>
            <person name="Duchesne M."/>
            <person name="Belahbib H."/>
            <person name="Rocher C."/>
            <person name="Selva M."/>
            <person name="Riesgo A."/>
            <person name="Vervoort M."/>
            <person name="Leys S.P."/>
            <person name="Kodjabachian L."/>
            <person name="Le Bivic A."/>
            <person name="Borchiellini C."/>
            <person name="Claverie J.M."/>
            <person name="Renard E."/>
        </authorList>
    </citation>
    <scope>NUCLEOTIDE SEQUENCE [LARGE SCALE GENOMIC DNA]</scope>
    <source>
        <strain evidence="2">SPO-2</strain>
    </source>
</reference>
<sequence>MRQYNIETLVLSLKCQLISPVCYRYLQSLDCLSLPHLSILKRLYSNFGLDSEFTNYLKQSVTQFNKWERNVMIQMDEIHVISTFTYKGGKIIGSSLNSTDPAKTVFAFMISSLSKRWSSIVHLLPCSSSSAEIFENIQVASTAIFEEIRKLYKSDQHSVAKLAPRLTSKGGWPSTLERQNVSLALRIFDESTAAALNVSHQSRYHTSTNSQTADIIAIICNVWKIFNINTPNKGILHKDEFSVPLAYNDTRFMFLQRVVDWAECWRVMPDKRGKLSPQTFTSFRHSCIALPCIVNHLTGNCGYSYVLSSFLQNDPLEHHFGLYRMMSGAQYHISYCQVLETERRIKLSSILKLFSKKPVEDSVSLKNFLESCSSSCDQDSHASFSLGMYLPAIQGYSGIELNKQIL</sequence>
<dbReference type="AlphaFoldDB" id="A0AAV7JXL4"/>
<feature type="domain" description="Transposable element P transposase-like RNase H" evidence="1">
    <location>
        <begin position="47"/>
        <end position="136"/>
    </location>
</feature>
<evidence type="ECO:0000313" key="3">
    <source>
        <dbReference type="Proteomes" id="UP001165289"/>
    </source>
</evidence>